<keyword evidence="5 9" id="KW-0645">Protease</keyword>
<dbReference type="PANTHER" id="PTHR47966:SF51">
    <property type="entry name" value="BETA-SITE APP-CLEAVING ENZYME, ISOFORM A-RELATED"/>
    <property type="match status" value="1"/>
</dbReference>
<evidence type="ECO:0000313" key="9">
    <source>
        <dbReference type="EMBL" id="ORY43268.1"/>
    </source>
</evidence>
<protein>
    <submittedName>
        <fullName evidence="9">Acid protease</fullName>
    </submittedName>
</protein>
<comment type="caution">
    <text evidence="9">The sequence shown here is derived from an EMBL/GenBank/DDBJ whole genome shotgun (WGS) entry which is preliminary data.</text>
</comment>
<evidence type="ECO:0000256" key="1">
    <source>
        <dbReference type="ARBA" id="ARBA00007447"/>
    </source>
</evidence>
<evidence type="ECO:0000256" key="7">
    <source>
        <dbReference type="SAM" id="SignalP"/>
    </source>
</evidence>
<dbReference type="InterPro" id="IPR033121">
    <property type="entry name" value="PEPTIDASE_A1"/>
</dbReference>
<keyword evidence="7" id="KW-0732">Signal</keyword>
<dbReference type="InterPro" id="IPR001969">
    <property type="entry name" value="Aspartic_peptidase_AS"/>
</dbReference>
<evidence type="ECO:0000256" key="3">
    <source>
        <dbReference type="PIRSR" id="PIRSR601461-1"/>
    </source>
</evidence>
<dbReference type="CDD" id="cd05471">
    <property type="entry name" value="pepsin_like"/>
    <property type="match status" value="1"/>
</dbReference>
<comment type="similarity">
    <text evidence="1 5">Belongs to the peptidase A1 family.</text>
</comment>
<gene>
    <name evidence="9" type="ORF">BCR33DRAFT_717515</name>
</gene>
<feature type="active site" evidence="3">
    <location>
        <position position="258"/>
    </location>
</feature>
<feature type="domain" description="Peptidase A1" evidence="8">
    <location>
        <begin position="68"/>
        <end position="361"/>
    </location>
</feature>
<feature type="active site" evidence="3">
    <location>
        <position position="85"/>
    </location>
</feature>
<dbReference type="Pfam" id="PF00026">
    <property type="entry name" value="Asp"/>
    <property type="match status" value="1"/>
</dbReference>
<dbReference type="OrthoDB" id="2149309at2759"/>
<dbReference type="GO" id="GO:0006508">
    <property type="term" value="P:proteolysis"/>
    <property type="evidence" value="ECO:0007669"/>
    <property type="project" value="UniProtKB-KW"/>
</dbReference>
<evidence type="ECO:0000256" key="4">
    <source>
        <dbReference type="PIRSR" id="PIRSR601461-2"/>
    </source>
</evidence>
<evidence type="ECO:0000256" key="5">
    <source>
        <dbReference type="RuleBase" id="RU000454"/>
    </source>
</evidence>
<evidence type="ECO:0000313" key="10">
    <source>
        <dbReference type="Proteomes" id="UP000193642"/>
    </source>
</evidence>
<dbReference type="SUPFAM" id="SSF50630">
    <property type="entry name" value="Acid proteases"/>
    <property type="match status" value="1"/>
</dbReference>
<keyword evidence="4" id="KW-1015">Disulfide bond</keyword>
<dbReference type="PRINTS" id="PR00792">
    <property type="entry name" value="PEPSIN"/>
</dbReference>
<reference evidence="9 10" key="1">
    <citation type="submission" date="2016-07" db="EMBL/GenBank/DDBJ databases">
        <title>Pervasive Adenine N6-methylation of Active Genes in Fungi.</title>
        <authorList>
            <consortium name="DOE Joint Genome Institute"/>
            <person name="Mondo S.J."/>
            <person name="Dannebaum R.O."/>
            <person name="Kuo R.C."/>
            <person name="Labutti K."/>
            <person name="Haridas S."/>
            <person name="Kuo A."/>
            <person name="Salamov A."/>
            <person name="Ahrendt S.R."/>
            <person name="Lipzen A."/>
            <person name="Sullivan W."/>
            <person name="Andreopoulos W.B."/>
            <person name="Clum A."/>
            <person name="Lindquist E."/>
            <person name="Daum C."/>
            <person name="Ramamoorthy G.K."/>
            <person name="Gryganskyi A."/>
            <person name="Culley D."/>
            <person name="Magnuson J.K."/>
            <person name="James T.Y."/>
            <person name="O'Malley M.A."/>
            <person name="Stajich J.E."/>
            <person name="Spatafora J.W."/>
            <person name="Visel A."/>
            <person name="Grigoriev I.V."/>
        </authorList>
    </citation>
    <scope>NUCLEOTIDE SEQUENCE [LARGE SCALE GENOMIC DNA]</scope>
    <source>
        <strain evidence="9 10">JEL800</strain>
    </source>
</reference>
<dbReference type="PROSITE" id="PS51767">
    <property type="entry name" value="PEPTIDASE_A1"/>
    <property type="match status" value="1"/>
</dbReference>
<keyword evidence="5" id="KW-0378">Hydrolase</keyword>
<dbReference type="STRING" id="329046.A0A1Y2C8B3"/>
<accession>A0A1Y2C8B3</accession>
<feature type="signal peptide" evidence="7">
    <location>
        <begin position="1"/>
        <end position="19"/>
    </location>
</feature>
<evidence type="ECO:0000256" key="2">
    <source>
        <dbReference type="ARBA" id="ARBA00022750"/>
    </source>
</evidence>
<dbReference type="InterPro" id="IPR001461">
    <property type="entry name" value="Aspartic_peptidase_A1"/>
</dbReference>
<dbReference type="PANTHER" id="PTHR47966">
    <property type="entry name" value="BETA-SITE APP-CLEAVING ENZYME, ISOFORM A-RELATED"/>
    <property type="match status" value="1"/>
</dbReference>
<evidence type="ECO:0000256" key="6">
    <source>
        <dbReference type="SAM" id="MobiDB-lite"/>
    </source>
</evidence>
<feature type="chain" id="PRO_5012078891" evidence="7">
    <location>
        <begin position="20"/>
        <end position="472"/>
    </location>
</feature>
<dbReference type="Gene3D" id="2.40.70.10">
    <property type="entry name" value="Acid Proteases"/>
    <property type="match status" value="2"/>
</dbReference>
<dbReference type="Proteomes" id="UP000193642">
    <property type="component" value="Unassembled WGS sequence"/>
</dbReference>
<feature type="region of interest" description="Disordered" evidence="6">
    <location>
        <begin position="385"/>
        <end position="410"/>
    </location>
</feature>
<dbReference type="InterPro" id="IPR034164">
    <property type="entry name" value="Pepsin-like_dom"/>
</dbReference>
<proteinExistence type="inferred from homology"/>
<sequence>MQLLGLLALLITSASVTEAQITIPIQRKGENLTALDYLKIANTRHKLGIKGLKDHRSTSLVNWQNALYTAQVTIGNNQVFNVDLDTGSSDIWLRGPACNGPSVNIADSTLSNTGKTFSDAYGDGSKISGIIYHGPVTLGGVTATLDFGVTTSESGMTGPFDGLWGLGFSLLNSIDFNTAKGNFIGAAGIGGFAFYFSNYADKDTGELTINGVDTTKYVGAVQWVPLTTLAYWQFSVVGGSFVINGVSIPMTGSSAIADTGTTLMIVPTAVAAKLNAAIGASAANSQGFSPISCSLTGPSITVNIGNSTIVVTPKQYVFQNGGSCVSGIVGGGANPDYIFGDVFLRAAYTVFDVTNKRVGFAQAIHPGSAVPVPSVPAPTKTSSAIVNKSTSVPPSPTTKATTVPKTTSVPPSTSPVTTKVTCAHDKCVIGPYLKAACDPCVALIVAKDAYCGVVTWDSTCVKEVKAICGIKC</sequence>
<dbReference type="EMBL" id="MCGO01000025">
    <property type="protein sequence ID" value="ORY43268.1"/>
    <property type="molecule type" value="Genomic_DNA"/>
</dbReference>
<dbReference type="AlphaFoldDB" id="A0A1Y2C8B3"/>
<organism evidence="9 10">
    <name type="scientific">Rhizoclosmatium globosum</name>
    <dbReference type="NCBI Taxonomy" id="329046"/>
    <lineage>
        <taxon>Eukaryota</taxon>
        <taxon>Fungi</taxon>
        <taxon>Fungi incertae sedis</taxon>
        <taxon>Chytridiomycota</taxon>
        <taxon>Chytridiomycota incertae sedis</taxon>
        <taxon>Chytridiomycetes</taxon>
        <taxon>Chytridiales</taxon>
        <taxon>Chytriomycetaceae</taxon>
        <taxon>Rhizoclosmatium</taxon>
    </lineage>
</organism>
<keyword evidence="2 5" id="KW-0064">Aspartyl protease</keyword>
<keyword evidence="10" id="KW-1185">Reference proteome</keyword>
<dbReference type="GO" id="GO:0004190">
    <property type="term" value="F:aspartic-type endopeptidase activity"/>
    <property type="evidence" value="ECO:0007669"/>
    <property type="project" value="UniProtKB-KW"/>
</dbReference>
<evidence type="ECO:0000259" key="8">
    <source>
        <dbReference type="PROSITE" id="PS51767"/>
    </source>
</evidence>
<name>A0A1Y2C8B3_9FUNG</name>
<dbReference type="PROSITE" id="PS00141">
    <property type="entry name" value="ASP_PROTEASE"/>
    <property type="match status" value="1"/>
</dbReference>
<feature type="disulfide bond" evidence="4">
    <location>
        <begin position="293"/>
        <end position="324"/>
    </location>
</feature>
<dbReference type="InterPro" id="IPR021109">
    <property type="entry name" value="Peptidase_aspartic_dom_sf"/>
</dbReference>